<dbReference type="EMBL" id="FOLM01000009">
    <property type="protein sequence ID" value="SFD09984.1"/>
    <property type="molecule type" value="Genomic_DNA"/>
</dbReference>
<accession>A0A1I1PJI5</accession>
<protein>
    <submittedName>
        <fullName evidence="3">Uncharacterized protein</fullName>
    </submittedName>
</protein>
<evidence type="ECO:0000313" key="4">
    <source>
        <dbReference type="Proteomes" id="UP000199207"/>
    </source>
</evidence>
<name>A0A1I1PJI5_9ACTN</name>
<dbReference type="AlphaFoldDB" id="A0A1I1PJI5"/>
<evidence type="ECO:0000256" key="1">
    <source>
        <dbReference type="SAM" id="Phobius"/>
    </source>
</evidence>
<sequence>MDGDPAPRDDRRRSRLRLLLVAGSFLANAGRLLLDLFRQPPL</sequence>
<dbReference type="EMBL" id="FOLM01000007">
    <property type="protein sequence ID" value="SFC87511.1"/>
    <property type="molecule type" value="Genomic_DNA"/>
</dbReference>
<keyword evidence="1" id="KW-0812">Transmembrane</keyword>
<organism evidence="3 4">
    <name type="scientific">Streptomyces aidingensis</name>
    <dbReference type="NCBI Taxonomy" id="910347"/>
    <lineage>
        <taxon>Bacteria</taxon>
        <taxon>Bacillati</taxon>
        <taxon>Actinomycetota</taxon>
        <taxon>Actinomycetes</taxon>
        <taxon>Kitasatosporales</taxon>
        <taxon>Streptomycetaceae</taxon>
        <taxon>Streptomyces</taxon>
    </lineage>
</organism>
<gene>
    <name evidence="2" type="ORF">SAMN05421773_1075</name>
    <name evidence="3" type="ORF">SAMN05421773_109230</name>
</gene>
<keyword evidence="1" id="KW-1133">Transmembrane helix</keyword>
<dbReference type="Proteomes" id="UP000199207">
    <property type="component" value="Unassembled WGS sequence"/>
</dbReference>
<reference evidence="3 4" key="1">
    <citation type="submission" date="2016-10" db="EMBL/GenBank/DDBJ databases">
        <authorList>
            <person name="de Groot N.N."/>
        </authorList>
    </citation>
    <scope>NUCLEOTIDE SEQUENCE [LARGE SCALE GENOMIC DNA]</scope>
    <source>
        <strain evidence="3 4">CGMCC 4.5739</strain>
    </source>
</reference>
<evidence type="ECO:0000313" key="2">
    <source>
        <dbReference type="EMBL" id="SFC87511.1"/>
    </source>
</evidence>
<evidence type="ECO:0000313" key="3">
    <source>
        <dbReference type="EMBL" id="SFD09984.1"/>
    </source>
</evidence>
<feature type="transmembrane region" description="Helical" evidence="1">
    <location>
        <begin position="16"/>
        <end position="34"/>
    </location>
</feature>
<proteinExistence type="predicted"/>
<keyword evidence="4" id="KW-1185">Reference proteome</keyword>
<keyword evidence="1" id="KW-0472">Membrane</keyword>